<evidence type="ECO:0000313" key="1">
    <source>
        <dbReference type="EMBL" id="WZK90542.1"/>
    </source>
</evidence>
<evidence type="ECO:0000313" key="2">
    <source>
        <dbReference type="Proteomes" id="UP001623232"/>
    </source>
</evidence>
<dbReference type="EMBL" id="CP123584">
    <property type="protein sequence ID" value="WZK90542.1"/>
    <property type="molecule type" value="Genomic_DNA"/>
</dbReference>
<protein>
    <submittedName>
        <fullName evidence="1">Uncharacterized protein</fullName>
    </submittedName>
</protein>
<name>A0ABZ2XZ31_9RHOB</name>
<keyword evidence="2" id="KW-1185">Reference proteome</keyword>
<proteinExistence type="predicted"/>
<organism evidence="1 2">
    <name type="scientific">Aliisedimentitalea scapharcae</name>
    <dbReference type="NCBI Taxonomy" id="1524259"/>
    <lineage>
        <taxon>Bacteria</taxon>
        <taxon>Pseudomonadati</taxon>
        <taxon>Pseudomonadota</taxon>
        <taxon>Alphaproteobacteria</taxon>
        <taxon>Rhodobacterales</taxon>
        <taxon>Roseobacteraceae</taxon>
        <taxon>Aliisedimentitalea</taxon>
    </lineage>
</organism>
<dbReference type="RefSeq" id="WP_406649393.1">
    <property type="nucleotide sequence ID" value="NZ_CP123584.1"/>
</dbReference>
<accession>A0ABZ2XZ31</accession>
<gene>
    <name evidence="1" type="ORF">QEZ52_08345</name>
</gene>
<dbReference type="Proteomes" id="UP001623232">
    <property type="component" value="Chromosome"/>
</dbReference>
<sequence>MTHDFAAQKAETVAFYTDLQAENDLPDVADVDYFLIPTSDDADWRALADQLSRDGYDCQYDDGTGSDGGPCLMATLPDQIISAGAIWIGEEVATRAALDHGFAPDGWGMES</sequence>
<reference evidence="1 2" key="1">
    <citation type="submission" date="2023-04" db="EMBL/GenBank/DDBJ databases">
        <title>Complete genome sequence of Alisedimentitalea scapharcae.</title>
        <authorList>
            <person name="Rong J.-C."/>
            <person name="Yi M.-L."/>
            <person name="Zhao Q."/>
        </authorList>
    </citation>
    <scope>NUCLEOTIDE SEQUENCE [LARGE SCALE GENOMIC DNA]</scope>
    <source>
        <strain evidence="1 2">KCTC 42119</strain>
    </source>
</reference>